<dbReference type="FunFam" id="1.10.510.10:FF:000793">
    <property type="entry name" value="Serine/threonine protein kinase"/>
    <property type="match status" value="1"/>
</dbReference>
<sequence>MNFFLFFRNIFLLNTIIFILNQYIKRKDYGFRFFIFSLKIKSSKEEFTKNVHRKATNTKEDKSAYKNEKKEIPYRNNNKRKDKNKKGNDNKKILEKGLKDTNSNIKSSTSSNTISNVSSKLSDNSNISNTFTNIKIQKLKDKHNKKNSDIKNVSTDKKKENDNNKKNNNKKNNKKIPIIYIPFNDIKNSPYIRGKLKLVYVKSFYEECKKELYEAKFQFFKNNKIYISTFAVVKNTLSENIDQTEKWVTADMKILQKNSYNISVTCNDSHEKQIQDISFTKQEKEEFELMRKSLKNVVNITYDHFLYNIDTFYNAKRKYLEYINFFFRNPHIKSNMDIKKNISSNITIQKDNILLKRLGSFNKTKYILFRRMQRNNRIMCMVLTDPKRLENRFILYNMLRDHIIEKEGFKDVIIFETDDNNIYNYDSKLSKDIRILSNKFEFEILMDEHAYINKPYEYFYLNKYIPVHFELQNKGIINYNNIFSWLCEHFINNSQYKYYYPHFYLSKHSDKNDMGIRNISFYQKEDAYTFIENNKKNINKNDKCKTYDTCEKDDTYRTDKKSKLKNINRIYNTKYALSKKKNRNHKNNEINNICSHKKEEKHMFNNYNISYNNMKYINKHNKFSFLELKEKLKSDNNEREDKKKKDESFEKNETHLMNNDDNNIGDDEFNSEVNNDNNGSYESNFFYDMINEISNKIENSDSYLNEEDIYWDDDIFFDTNEYIDDTSTITTSTNNNNIRTDQNGDNKKDDSNKDIISIQKVNDSTEVNESNKIDDTKKGESYTLNNIKGYITKFKDFIQNKSESYVTTKNKNFIQNKSENYMTTKDKNSEDKISDDKSSDDIKLDEKQNAGDQNDLYDNNKDKEETISIDDALEKGKLDKSNLSDNEEKLDVSNVKNSEDENLSAENVPSDENTINDKTKEGSTTLKTAMGYITKFKDFIKNKSENYMTTKDKNSDDKSSDDIKLNEEQTSGDQNDLYDNNKYKEETISIDDTLEQGKLDKSNMSDNEEKLDVNHVKNNFIQNKSENYMTTKDKTSEDKINDDKSSDDKINDDKISDDKISDDKISDDIKLNEEQTSGDQNYLSDANKEKEKIIFSDGTLEKGNLDKSNMSDSEGKLDGNHMKNNEDGNLSAENVSSDEKKIYDKSKDDIFLDDKLKGNHFLDDKLKGENFIVDNLSYNSNFYSRKKSFSTDNLATVKKASPGEYLSDDEQSENDSIFRSLEDSSFDNEIGSFYQRRPEGYFSNDKMYDSDDESLPKPQTNDLLALKGKPKHEDISPSGEELQYDTCSTHSNISDVHSEPIISQRDRNFQDVTIQNNINSNSKETQSVGDDIKTYDIHENSNKSNFVIDEDKKNGKEEDLNTYKSLSFLPKKMVVGQIVQEWEDMFIIDWLLGDDIFCVIKLEFFDKSINKKIEMEYLKVLNGFTLVDNKKLPIIHTGKKELTVKANIFPYYSDIRFFYHNENIDNSVVHTYNNEIFENELKSYLLLVHHLINARNSPCRNYKNVKYFYNEDTFNLSHINFISNKMLSITYECALQVLNWEIPYGIVKKNDNCISKFVFNNLQHKINKDIYPYAIQIKKLDINNSIDFAMDNREFIQNYVDLKYDILLKTSSKLFTLHTLGLVHSNIKADNFLIEYLNKEYYELYIYLKNFNNIVEEGKCNNFKGSSVYMAPEKLKTYFYHIVNKFKSDVFSLGLSLSTVLIENGFFLKSAAKRKISLSLDKYALNIIKRNPMVYLWIKSSNPFKKKRFDKSKHRSYKKVSVHIMEKLLSNKYVYKWIHNRSPSFDYAQAEKHMQLLEKHVPQQFITKESNIKINKIEDNKNVYNQNIQNKITYDKNMEQTSEKHNITMNKKRERVNFVDACTVHSEDTKKNQDTFNIPSKKKHVYLLDKEKKDYDSTLGMNIEVSFSQLSTISDHSTKQNNVINKNDIKENSGDIKENSGDIKKNSGDNSSDNNIKNGDNNIKNGDNNINNGDNDIKNDDNNINNGDNNINNGDNNNNNIEKTEPIKRKGILKKSPSDSNSENDLKDLINRIKMKYFNESCRNIKNSIVGTIMKIFSIEYEKYRPDIFDIYSLIKKDITYIKDKDDNVKNLLTILQKIREPDMVSILKQKINGSDYIMYKMVILKALLFYGYFTLYERLSYEFKIYEHQIFPLRENNEDTFGTIIERCMHRFNFNEWSNLLIVQHIYNNYMSKKKYTNLYINLHILNIKPNDEKKKEMEELYDKHMTEVFKDIDYNDNVNNFLLYMKKESEDISNTLKEKNNMKTGWDNFHINYDDIYDKHDEKDLSLIRKTILKLDNSVIRDMNINLAILLNDMFWKHKNRCKGVNYNHMKVKYADNTIKEFNIQKNPIIDLHKPIGSIVKGLIKNDDIMISKGHTNINTLDYIIPINIHLDVILQNSLHFVYTSTLIKCAEKMDKKGIIYHRDITYNRKKETIKIKIGLVSNSYFYLNVDISYLRYHEITLKDIIYFIYRNYKSELNKSVRSNIEKRSFLFFDCLLVNEYNTFFYNNSTKKLIKETSFNKLISQLYNINLNDPEYIIKSTINYYNHRKSNMPLISLVTISHTIHERWNGIKKQTDYILQPSINNYSDEYNEELIDPSKLKFKNPSLNIKENMNRIIMRNRYEGYQYRLVKCFDFLHKKNISYYKDQHTTNLFDQIIIPAVFIHLKNDDISKINIKLALEHRKIKFNIITDIMNLQIYENQIFTLTDFMYLIFRWLETYISFNDRDHCTFLTDRTQISQYDLVLSIETGKDKINILYKNNEGVIKFIFQNILKNHQVNQYTSEFLMSAIKLNKLKLFFVLKDELKYIFPDIPEGLYFHLKFT</sequence>
<feature type="region of interest" description="Disordered" evidence="1">
    <location>
        <begin position="727"/>
        <end position="751"/>
    </location>
</feature>
<feature type="compositionally biased region" description="Polar residues" evidence="1">
    <location>
        <begin position="968"/>
        <end position="978"/>
    </location>
</feature>
<feature type="compositionally biased region" description="Basic and acidic residues" evidence="1">
    <location>
        <begin position="824"/>
        <end position="849"/>
    </location>
</feature>
<protein>
    <recommendedName>
        <fullName evidence="3">Protein kinase domain-containing protein</fullName>
    </recommendedName>
</protein>
<feature type="compositionally biased region" description="Basic and acidic residues" evidence="1">
    <location>
        <begin position="944"/>
        <end position="967"/>
    </location>
</feature>
<dbReference type="GO" id="GO:0005524">
    <property type="term" value="F:ATP binding"/>
    <property type="evidence" value="ECO:0007669"/>
    <property type="project" value="InterPro"/>
</dbReference>
<feature type="region of interest" description="Disordered" evidence="1">
    <location>
        <begin position="138"/>
        <end position="172"/>
    </location>
</feature>
<feature type="region of interest" description="Disordered" evidence="1">
    <location>
        <begin position="58"/>
        <end position="122"/>
    </location>
</feature>
<organism evidence="4 5">
    <name type="scientific">Plasmodium falciparum FCH/4</name>
    <dbReference type="NCBI Taxonomy" id="1036724"/>
    <lineage>
        <taxon>Eukaryota</taxon>
        <taxon>Sar</taxon>
        <taxon>Alveolata</taxon>
        <taxon>Apicomplexa</taxon>
        <taxon>Aconoidasida</taxon>
        <taxon>Haemosporida</taxon>
        <taxon>Plasmodiidae</taxon>
        <taxon>Plasmodium</taxon>
        <taxon>Plasmodium (Laverania)</taxon>
    </lineage>
</organism>
<feature type="compositionally biased region" description="Basic and acidic residues" evidence="1">
    <location>
        <begin position="1113"/>
        <end position="1126"/>
    </location>
</feature>
<feature type="compositionally biased region" description="Low complexity" evidence="1">
    <location>
        <begin position="102"/>
        <end position="122"/>
    </location>
</feature>
<feature type="compositionally biased region" description="Basic and acidic residues" evidence="1">
    <location>
        <begin position="58"/>
        <end position="73"/>
    </location>
</feature>
<gene>
    <name evidence="4" type="ORF">PFFCH_03016</name>
</gene>
<feature type="compositionally biased region" description="Basic and acidic residues" evidence="1">
    <location>
        <begin position="85"/>
        <end position="99"/>
    </location>
</feature>
<evidence type="ECO:0000313" key="5">
    <source>
        <dbReference type="Proteomes" id="UP000030656"/>
    </source>
</evidence>
<dbReference type="PROSITE" id="PS50011">
    <property type="entry name" value="PROTEIN_KINASE_DOM"/>
    <property type="match status" value="1"/>
</dbReference>
<feature type="region of interest" description="Disordered" evidence="1">
    <location>
        <begin position="1241"/>
        <end position="1263"/>
    </location>
</feature>
<feature type="compositionally biased region" description="Basic and acidic residues" evidence="1">
    <location>
        <begin position="1927"/>
        <end position="1947"/>
    </location>
</feature>
<feature type="region of interest" description="Disordered" evidence="1">
    <location>
        <begin position="1918"/>
        <end position="2025"/>
    </location>
</feature>
<feature type="region of interest" description="Disordered" evidence="1">
    <location>
        <begin position="819"/>
        <end position="863"/>
    </location>
</feature>
<reference evidence="4 5" key="2">
    <citation type="submission" date="2013-02" db="EMBL/GenBank/DDBJ databases">
        <title>The Genome Sequence of Plasmodium falciparum FCH/4.</title>
        <authorList>
            <consortium name="The Broad Institute Genome Sequencing Platform"/>
            <consortium name="The Broad Institute Genome Sequencing Center for Infectious Disease"/>
            <person name="Neafsey D."/>
            <person name="Cheeseman I."/>
            <person name="Volkman S."/>
            <person name="Adams J."/>
            <person name="Walker B."/>
            <person name="Young S.K."/>
            <person name="Zeng Q."/>
            <person name="Gargeya S."/>
            <person name="Fitzgerald M."/>
            <person name="Haas B."/>
            <person name="Abouelleil A."/>
            <person name="Alvarado L."/>
            <person name="Arachchi H.M."/>
            <person name="Berlin A.M."/>
            <person name="Chapman S.B."/>
            <person name="Dewar J."/>
            <person name="Goldberg J."/>
            <person name="Griggs A."/>
            <person name="Gujja S."/>
            <person name="Hansen M."/>
            <person name="Howarth C."/>
            <person name="Imamovic A."/>
            <person name="Larimer J."/>
            <person name="McCowan C."/>
            <person name="Murphy C."/>
            <person name="Neiman D."/>
            <person name="Pearson M."/>
            <person name="Priest M."/>
            <person name="Roberts A."/>
            <person name="Saif S."/>
            <person name="Shea T."/>
            <person name="Sisk P."/>
            <person name="Sykes S."/>
            <person name="Wortman J."/>
            <person name="Nusbaum C."/>
            <person name="Birren B."/>
        </authorList>
    </citation>
    <scope>NUCLEOTIDE SEQUENCE [LARGE SCALE GENOMIC DNA]</scope>
    <source>
        <strain evidence="4 5">FCH/4</strain>
    </source>
</reference>
<feature type="compositionally biased region" description="Low complexity" evidence="1">
    <location>
        <begin position="1982"/>
        <end position="2001"/>
    </location>
</feature>
<dbReference type="Gene3D" id="1.10.510.10">
    <property type="entry name" value="Transferase(Phosphotransferase) domain 1"/>
    <property type="match status" value="1"/>
</dbReference>
<evidence type="ECO:0000256" key="2">
    <source>
        <dbReference type="SAM" id="Phobius"/>
    </source>
</evidence>
<feature type="compositionally biased region" description="Basic and acidic residues" evidence="1">
    <location>
        <begin position="995"/>
        <end position="1015"/>
    </location>
</feature>
<dbReference type="InterPro" id="IPR011009">
    <property type="entry name" value="Kinase-like_dom_sf"/>
</dbReference>
<dbReference type="OrthoDB" id="4062651at2759"/>
<keyword evidence="2" id="KW-0472">Membrane</keyword>
<feature type="region of interest" description="Disordered" evidence="1">
    <location>
        <begin position="1101"/>
        <end position="1136"/>
    </location>
</feature>
<feature type="domain" description="Protein kinase" evidence="3">
    <location>
        <begin position="1386"/>
        <end position="1796"/>
    </location>
</feature>
<evidence type="ECO:0000259" key="3">
    <source>
        <dbReference type="PROSITE" id="PS50011"/>
    </source>
</evidence>
<dbReference type="EMBL" id="KI927959">
    <property type="protein sequence ID" value="ETW29542.1"/>
    <property type="molecule type" value="Genomic_DNA"/>
</dbReference>
<feature type="compositionally biased region" description="Low complexity" evidence="1">
    <location>
        <begin position="727"/>
        <end position="741"/>
    </location>
</feature>
<feature type="compositionally biased region" description="Basic and acidic residues" evidence="1">
    <location>
        <begin position="878"/>
        <end position="891"/>
    </location>
</feature>
<feature type="compositionally biased region" description="Basic and acidic residues" evidence="1">
    <location>
        <begin position="634"/>
        <end position="654"/>
    </location>
</feature>
<reference evidence="4 5" key="1">
    <citation type="submission" date="2013-02" db="EMBL/GenBank/DDBJ databases">
        <title>The Genome Annotation of Plasmodium falciparum FCH/4.</title>
        <authorList>
            <consortium name="The Broad Institute Genome Sequencing Platform"/>
            <consortium name="The Broad Institute Genome Sequencing Center for Infectious Disease"/>
            <person name="Neafsey D."/>
            <person name="Hoffman S."/>
            <person name="Volkman S."/>
            <person name="Rosenthal P."/>
            <person name="Walker B."/>
            <person name="Young S.K."/>
            <person name="Zeng Q."/>
            <person name="Gargeya S."/>
            <person name="Fitzgerald M."/>
            <person name="Haas B."/>
            <person name="Abouelleil A."/>
            <person name="Allen A.W."/>
            <person name="Alvarado L."/>
            <person name="Arachchi H.M."/>
            <person name="Berlin A.M."/>
            <person name="Chapman S.B."/>
            <person name="Gainer-Dewar J."/>
            <person name="Goldberg J."/>
            <person name="Griggs A."/>
            <person name="Gujja S."/>
            <person name="Hansen M."/>
            <person name="Howarth C."/>
            <person name="Imamovic A."/>
            <person name="Ireland A."/>
            <person name="Larimer J."/>
            <person name="McCowan C."/>
            <person name="Murphy C."/>
            <person name="Pearson M."/>
            <person name="Poon T.W."/>
            <person name="Priest M."/>
            <person name="Roberts A."/>
            <person name="Saif S."/>
            <person name="Shea T."/>
            <person name="Sisk P."/>
            <person name="Sykes S."/>
            <person name="Wortman J."/>
            <person name="Nusbaum C."/>
            <person name="Birren B."/>
        </authorList>
    </citation>
    <scope>NUCLEOTIDE SEQUENCE [LARGE SCALE GENOMIC DNA]</scope>
    <source>
        <strain evidence="4 5">FCH/4</strain>
    </source>
</reference>
<feature type="compositionally biased region" description="Basic and acidic residues" evidence="1">
    <location>
        <begin position="1031"/>
        <end position="1061"/>
    </location>
</feature>
<dbReference type="GO" id="GO:0004672">
    <property type="term" value="F:protein kinase activity"/>
    <property type="evidence" value="ECO:0007669"/>
    <property type="project" value="InterPro"/>
</dbReference>
<feature type="region of interest" description="Disordered" evidence="1">
    <location>
        <begin position="634"/>
        <end position="676"/>
    </location>
</feature>
<dbReference type="Proteomes" id="UP000030656">
    <property type="component" value="Unassembled WGS sequence"/>
</dbReference>
<proteinExistence type="predicted"/>
<evidence type="ECO:0000256" key="1">
    <source>
        <dbReference type="SAM" id="MobiDB-lite"/>
    </source>
</evidence>
<name>A0A024VM35_PLAFA</name>
<feature type="compositionally biased region" description="Polar residues" evidence="1">
    <location>
        <begin position="1016"/>
        <end position="1030"/>
    </location>
</feature>
<feature type="compositionally biased region" description="Polar residues" evidence="1">
    <location>
        <begin position="904"/>
        <end position="913"/>
    </location>
</feature>
<feature type="transmembrane region" description="Helical" evidence="2">
    <location>
        <begin position="6"/>
        <end position="24"/>
    </location>
</feature>
<keyword evidence="2" id="KW-1133">Transmembrane helix</keyword>
<feature type="compositionally biased region" description="Basic and acidic residues" evidence="1">
    <location>
        <begin position="146"/>
        <end position="165"/>
    </location>
</feature>
<accession>A0A024VM35</accession>
<feature type="region of interest" description="Disordered" evidence="1">
    <location>
        <begin position="878"/>
        <end position="922"/>
    </location>
</feature>
<keyword evidence="2" id="KW-0812">Transmembrane</keyword>
<feature type="compositionally biased region" description="Basic and acidic residues" evidence="1">
    <location>
        <begin position="742"/>
        <end position="751"/>
    </location>
</feature>
<dbReference type="SUPFAM" id="SSF56112">
    <property type="entry name" value="Protein kinase-like (PK-like)"/>
    <property type="match status" value="1"/>
</dbReference>
<feature type="compositionally biased region" description="Low complexity" evidence="1">
    <location>
        <begin position="1948"/>
        <end position="1974"/>
    </location>
</feature>
<evidence type="ECO:0000313" key="4">
    <source>
        <dbReference type="EMBL" id="ETW29542.1"/>
    </source>
</evidence>
<dbReference type="InterPro" id="IPR000719">
    <property type="entry name" value="Prot_kinase_dom"/>
</dbReference>
<feature type="region of interest" description="Disordered" evidence="1">
    <location>
        <begin position="944"/>
        <end position="1061"/>
    </location>
</feature>